<keyword evidence="3" id="KW-1185">Reference proteome</keyword>
<dbReference type="RefSeq" id="XP_003333858.2">
    <property type="nucleotide sequence ID" value="XM_003333810.2"/>
</dbReference>
<dbReference type="EMBL" id="DS178322">
    <property type="protein sequence ID" value="EFP89439.2"/>
    <property type="molecule type" value="Genomic_DNA"/>
</dbReference>
<reference evidence="3" key="2">
    <citation type="journal article" date="2011" name="Proc. Natl. Acad. Sci. U.S.A.">
        <title>Obligate biotrophy features unraveled by the genomic analysis of rust fungi.</title>
        <authorList>
            <person name="Duplessis S."/>
            <person name="Cuomo C.A."/>
            <person name="Lin Y.-C."/>
            <person name="Aerts A."/>
            <person name="Tisserant E."/>
            <person name="Veneault-Fourrey C."/>
            <person name="Joly D.L."/>
            <person name="Hacquard S."/>
            <person name="Amselem J."/>
            <person name="Cantarel B.L."/>
            <person name="Chiu R."/>
            <person name="Coutinho P.M."/>
            <person name="Feau N."/>
            <person name="Field M."/>
            <person name="Frey P."/>
            <person name="Gelhaye E."/>
            <person name="Goldberg J."/>
            <person name="Grabherr M.G."/>
            <person name="Kodira C.D."/>
            <person name="Kohler A."/>
            <person name="Kuees U."/>
            <person name="Lindquist E.A."/>
            <person name="Lucas S.M."/>
            <person name="Mago R."/>
            <person name="Mauceli E."/>
            <person name="Morin E."/>
            <person name="Murat C."/>
            <person name="Pangilinan J.L."/>
            <person name="Park R."/>
            <person name="Pearson M."/>
            <person name="Quesneville H."/>
            <person name="Rouhier N."/>
            <person name="Sakthikumar S."/>
            <person name="Salamov A.A."/>
            <person name="Schmutz J."/>
            <person name="Selles B."/>
            <person name="Shapiro H."/>
            <person name="Tanguay P."/>
            <person name="Tuskan G.A."/>
            <person name="Henrissat B."/>
            <person name="Van de Peer Y."/>
            <person name="Rouze P."/>
            <person name="Ellis J.G."/>
            <person name="Dodds P.N."/>
            <person name="Schein J.E."/>
            <person name="Zhong S."/>
            <person name="Hamelin R.C."/>
            <person name="Grigoriev I.V."/>
            <person name="Szabo L.J."/>
            <person name="Martin F."/>
        </authorList>
    </citation>
    <scope>NUCLEOTIDE SEQUENCE [LARGE SCALE GENOMIC DNA]</scope>
    <source>
        <strain evidence="3">CRL 75-36-700-3 / race SCCL</strain>
    </source>
</reference>
<feature type="compositionally biased region" description="Basic and acidic residues" evidence="1">
    <location>
        <begin position="14"/>
        <end position="47"/>
    </location>
</feature>
<name>E3KYP3_PUCGT</name>
<gene>
    <name evidence="2" type="ORF">PGTG_15281</name>
</gene>
<proteinExistence type="predicted"/>
<dbReference type="HOGENOM" id="CLU_2455823_0_0_1"/>
<organism evidence="2 3">
    <name type="scientific">Puccinia graminis f. sp. tritici (strain CRL 75-36-700-3 / race SCCL)</name>
    <name type="common">Black stem rust fungus</name>
    <dbReference type="NCBI Taxonomy" id="418459"/>
    <lineage>
        <taxon>Eukaryota</taxon>
        <taxon>Fungi</taxon>
        <taxon>Dikarya</taxon>
        <taxon>Basidiomycota</taxon>
        <taxon>Pucciniomycotina</taxon>
        <taxon>Pucciniomycetes</taxon>
        <taxon>Pucciniales</taxon>
        <taxon>Pucciniaceae</taxon>
        <taxon>Puccinia</taxon>
    </lineage>
</organism>
<dbReference type="InParanoid" id="E3KYP3"/>
<dbReference type="KEGG" id="pgr:PGTG_15281"/>
<reference key="1">
    <citation type="submission" date="2007-01" db="EMBL/GenBank/DDBJ databases">
        <title>The Genome Sequence of Puccinia graminis f. sp. tritici Strain CRL 75-36-700-3.</title>
        <authorList>
            <consortium name="The Broad Institute Genome Sequencing Platform"/>
            <person name="Birren B."/>
            <person name="Lander E."/>
            <person name="Galagan J."/>
            <person name="Nusbaum C."/>
            <person name="Devon K."/>
            <person name="Cuomo C."/>
            <person name="Jaffe D."/>
            <person name="Butler J."/>
            <person name="Alvarez P."/>
            <person name="Gnerre S."/>
            <person name="Grabherr M."/>
            <person name="Mauceli E."/>
            <person name="Brockman W."/>
            <person name="Young S."/>
            <person name="LaButti K."/>
            <person name="Sykes S."/>
            <person name="DeCaprio D."/>
            <person name="Crawford M."/>
            <person name="Koehrsen M."/>
            <person name="Engels R."/>
            <person name="Montgomery P."/>
            <person name="Pearson M."/>
            <person name="Howarth C."/>
            <person name="Larson L."/>
            <person name="White J."/>
            <person name="Zeng Q."/>
            <person name="Kodira C."/>
            <person name="Yandava C."/>
            <person name="Alvarado L."/>
            <person name="O'Leary S."/>
            <person name="Szabo L."/>
            <person name="Dean R."/>
            <person name="Schein J."/>
        </authorList>
    </citation>
    <scope>NUCLEOTIDE SEQUENCE</scope>
    <source>
        <strain>CRL 75-36-700-3</strain>
    </source>
</reference>
<evidence type="ECO:0000256" key="1">
    <source>
        <dbReference type="SAM" id="MobiDB-lite"/>
    </source>
</evidence>
<sequence>MRTGGKPPIAKLQKGWEAEQLAKRKQEEEQAKKKEQKEEAKGKEQERSSAAASGSTSRGPAESKNDSESDGFEEISEVEFKKTMANSRPKSQKI</sequence>
<dbReference type="Proteomes" id="UP000008783">
    <property type="component" value="Unassembled WGS sequence"/>
</dbReference>
<evidence type="ECO:0000313" key="3">
    <source>
        <dbReference type="Proteomes" id="UP000008783"/>
    </source>
</evidence>
<dbReference type="AlphaFoldDB" id="E3KYP3"/>
<accession>E3KYP3</accession>
<evidence type="ECO:0000313" key="2">
    <source>
        <dbReference type="EMBL" id="EFP89439.2"/>
    </source>
</evidence>
<feature type="compositionally biased region" description="Low complexity" evidence="1">
    <location>
        <begin position="48"/>
        <end position="60"/>
    </location>
</feature>
<dbReference type="GeneID" id="10547326"/>
<dbReference type="VEuPathDB" id="FungiDB:PGTG_15281"/>
<feature type="compositionally biased region" description="Polar residues" evidence="1">
    <location>
        <begin position="84"/>
        <end position="94"/>
    </location>
</feature>
<feature type="compositionally biased region" description="Acidic residues" evidence="1">
    <location>
        <begin position="68"/>
        <end position="77"/>
    </location>
</feature>
<protein>
    <submittedName>
        <fullName evidence="2">Uncharacterized protein</fullName>
    </submittedName>
</protein>
<feature type="region of interest" description="Disordered" evidence="1">
    <location>
        <begin position="1"/>
        <end position="94"/>
    </location>
</feature>